<evidence type="ECO:0000256" key="2">
    <source>
        <dbReference type="ARBA" id="ARBA00022840"/>
    </source>
</evidence>
<evidence type="ECO:0000256" key="1">
    <source>
        <dbReference type="ARBA" id="ARBA00022741"/>
    </source>
</evidence>
<dbReference type="HOGENOM" id="CLU_027264_0_0_3"/>
<dbReference type="InterPro" id="IPR011009">
    <property type="entry name" value="Kinase-like_dom_sf"/>
</dbReference>
<sequence length="651" mass="74110">MCDSLKFLSFVMNTGLPPQTMVNDRFRILRQLGQGKLGRTYLAQDPHRFNDFCILQEFAPDVCDTSALKKTEELFQRKAQILYTLDHPQIPRFRELFSCQQGEKMTLFLVQDYVKGLTYRQQLQERLKAGKLFTETEVRQFLLEVLPVLHYLHEKGIIHRDLTPDNIIARQENNLPVLIDFGSVKQLSTIANTYFKQPELLTTKLIQVGQPGYAPQEQIEKGIVTANSDLYGLAATACVLMTGKEPLELQDKQSLSWSFPANLLISSHLSRVLLKMLAKNPSDRYTSAQEVIKVLTQSSPQPITPPTLVVKSAIMPQTSSPKVTISPKQKTEQNMTVTNSKNTPITGCLGKLFLFLMLILGSGTMGWWAGKLWISQILNTQENNQPQSVFSEESSTPTISDQELQRKTEIRTRRRQLGLDHSWFVAVVDELFWDKYPNQRNKILTNEKDDASLRNTWDEIATQVLNTLESLDLESLEEIGGYTQSQRTIWKQQANGLYLSSRALYDLVDGRFFAAFPDQKNQDFIDKPIGQIWNAMIADTITKLQAGDNYERIGIELQQDQIIQRRKQLEAGQGNAYVANLNAYQSIEVKLEGDRNLLLSIYSPTGNNNILEDSSTHQWSGELSENGYYEFTVVSKSKKTINYELSITIID</sequence>
<dbReference type="PANTHER" id="PTHR24363:SF7">
    <property type="entry name" value="SERINE_THREONINE-PROTEIN KINASE-LIKE PROTEIN E"/>
    <property type="match status" value="1"/>
</dbReference>
<dbReference type="STRING" id="43989.cce_2918"/>
<dbReference type="Proteomes" id="UP000001203">
    <property type="component" value="Chromosome circular"/>
</dbReference>
<dbReference type="Gene3D" id="2.60.120.380">
    <property type="match status" value="1"/>
</dbReference>
<keyword evidence="4" id="KW-0808">Transferase</keyword>
<keyword evidence="4" id="KW-0723">Serine/threonine-protein kinase</keyword>
<dbReference type="PROSITE" id="PS50011">
    <property type="entry name" value="PROTEIN_KINASE_DOM"/>
    <property type="match status" value="1"/>
</dbReference>
<keyword evidence="4" id="KW-0418">Kinase</keyword>
<dbReference type="GO" id="GO:0005524">
    <property type="term" value="F:ATP binding"/>
    <property type="evidence" value="ECO:0007669"/>
    <property type="project" value="UniProtKB-KW"/>
</dbReference>
<dbReference type="EMBL" id="CP000806">
    <property type="protein sequence ID" value="ACB52266.1"/>
    <property type="molecule type" value="Genomic_DNA"/>
</dbReference>
<dbReference type="eggNOG" id="COG0515">
    <property type="taxonomic scope" value="Bacteria"/>
</dbReference>
<protein>
    <submittedName>
        <fullName evidence="4">Serine/threonine protein kinase</fullName>
    </submittedName>
</protein>
<dbReference type="SUPFAM" id="SSF56112">
    <property type="entry name" value="Protein kinase-like (PK-like)"/>
    <property type="match status" value="1"/>
</dbReference>
<dbReference type="Gene3D" id="1.10.510.10">
    <property type="entry name" value="Transferase(Phosphotransferase) domain 1"/>
    <property type="match status" value="1"/>
</dbReference>
<evidence type="ECO:0000313" key="4">
    <source>
        <dbReference type="EMBL" id="ACB52266.1"/>
    </source>
</evidence>
<proteinExistence type="predicted"/>
<keyword evidence="1" id="KW-0547">Nucleotide-binding</keyword>
<name>B1WV69_CROS5</name>
<keyword evidence="2" id="KW-0067">ATP-binding</keyword>
<evidence type="ECO:0000259" key="3">
    <source>
        <dbReference type="PROSITE" id="PS50011"/>
    </source>
</evidence>
<dbReference type="CDD" id="cd14014">
    <property type="entry name" value="STKc_PknB_like"/>
    <property type="match status" value="1"/>
</dbReference>
<dbReference type="SMART" id="SM00220">
    <property type="entry name" value="S_TKc"/>
    <property type="match status" value="1"/>
</dbReference>
<dbReference type="KEGG" id="cyt:cce_2918"/>
<dbReference type="Pfam" id="PF00069">
    <property type="entry name" value="Pkinase"/>
    <property type="match status" value="1"/>
</dbReference>
<reference evidence="4 5" key="1">
    <citation type="journal article" date="2008" name="Proc. Natl. Acad. Sci. U.S.A.">
        <title>The genome of Cyanothece 51142, a unicellular diazotrophic cyanobacterium important in the marine nitrogen cycle.</title>
        <authorList>
            <person name="Welsh E.A."/>
            <person name="Liberton M."/>
            <person name="Stoeckel J."/>
            <person name="Loh T."/>
            <person name="Elvitigala T."/>
            <person name="Wang C."/>
            <person name="Wollam A."/>
            <person name="Fulton R.S."/>
            <person name="Clifton S.W."/>
            <person name="Jacobs J.M."/>
            <person name="Aurora R."/>
            <person name="Ghosh B.K."/>
            <person name="Sherman L.A."/>
            <person name="Smith R.D."/>
            <person name="Wilson R.K."/>
            <person name="Pakrasi H.B."/>
        </authorList>
    </citation>
    <scope>NUCLEOTIDE SEQUENCE [LARGE SCALE GENOMIC DNA]</scope>
    <source>
        <strain evidence="5">ATCC 51142 / BH68</strain>
    </source>
</reference>
<organism evidence="4 5">
    <name type="scientific">Crocosphaera subtropica (strain ATCC 51142 / BH68)</name>
    <name type="common">Cyanothece sp. (strain ATCC 51142)</name>
    <dbReference type="NCBI Taxonomy" id="43989"/>
    <lineage>
        <taxon>Bacteria</taxon>
        <taxon>Bacillati</taxon>
        <taxon>Cyanobacteriota</taxon>
        <taxon>Cyanophyceae</taxon>
        <taxon>Oscillatoriophycideae</taxon>
        <taxon>Chroococcales</taxon>
        <taxon>Aphanothecaceae</taxon>
        <taxon>Crocosphaera</taxon>
        <taxon>Crocosphaera subtropica</taxon>
    </lineage>
</organism>
<dbReference type="AlphaFoldDB" id="B1WV69"/>
<keyword evidence="5" id="KW-1185">Reference proteome</keyword>
<gene>
    <name evidence="4" type="ordered locus">cce_2918</name>
</gene>
<feature type="domain" description="Protein kinase" evidence="3">
    <location>
        <begin position="26"/>
        <end position="304"/>
    </location>
</feature>
<dbReference type="PANTHER" id="PTHR24363">
    <property type="entry name" value="SERINE/THREONINE PROTEIN KINASE"/>
    <property type="match status" value="1"/>
</dbReference>
<evidence type="ECO:0000313" key="5">
    <source>
        <dbReference type="Proteomes" id="UP000001203"/>
    </source>
</evidence>
<dbReference type="Gene3D" id="3.30.200.20">
    <property type="entry name" value="Phosphorylase Kinase, domain 1"/>
    <property type="match status" value="1"/>
</dbReference>
<accession>B1WV69</accession>
<dbReference type="GO" id="GO:0004674">
    <property type="term" value="F:protein serine/threonine kinase activity"/>
    <property type="evidence" value="ECO:0007669"/>
    <property type="project" value="UniProtKB-KW"/>
</dbReference>
<dbReference type="InterPro" id="IPR000719">
    <property type="entry name" value="Prot_kinase_dom"/>
</dbReference>